<feature type="transmembrane region" description="Helical" evidence="1">
    <location>
        <begin position="20"/>
        <end position="40"/>
    </location>
</feature>
<evidence type="ECO:0000313" key="3">
    <source>
        <dbReference type="Proteomes" id="UP000247454"/>
    </source>
</evidence>
<evidence type="ECO:0000313" key="2">
    <source>
        <dbReference type="EMBL" id="PYE86882.1"/>
    </source>
</evidence>
<gene>
    <name evidence="2" type="ORF">C7477_11820</name>
</gene>
<dbReference type="RefSeq" id="WP_181418430.1">
    <property type="nucleotide sequence ID" value="NZ_QJTF01000018.1"/>
</dbReference>
<dbReference type="AlphaFoldDB" id="A0A318SXV7"/>
<organism evidence="2 3">
    <name type="scientific">Phyllobacterium leguminum</name>
    <dbReference type="NCBI Taxonomy" id="314237"/>
    <lineage>
        <taxon>Bacteria</taxon>
        <taxon>Pseudomonadati</taxon>
        <taxon>Pseudomonadota</taxon>
        <taxon>Alphaproteobacteria</taxon>
        <taxon>Hyphomicrobiales</taxon>
        <taxon>Phyllobacteriaceae</taxon>
        <taxon>Phyllobacterium</taxon>
    </lineage>
</organism>
<keyword evidence="1" id="KW-1133">Transmembrane helix</keyword>
<reference evidence="2 3" key="1">
    <citation type="submission" date="2018-06" db="EMBL/GenBank/DDBJ databases">
        <title>Genomic Encyclopedia of Type Strains, Phase III (KMG-III): the genomes of soil and plant-associated and newly described type strains.</title>
        <authorList>
            <person name="Whitman W."/>
        </authorList>
    </citation>
    <scope>NUCLEOTIDE SEQUENCE [LARGE SCALE GENOMIC DNA]</scope>
    <source>
        <strain evidence="2 3">ORS 1419</strain>
    </source>
</reference>
<evidence type="ECO:0000256" key="1">
    <source>
        <dbReference type="SAM" id="Phobius"/>
    </source>
</evidence>
<protein>
    <submittedName>
        <fullName evidence="2">Uncharacterized protein</fullName>
    </submittedName>
</protein>
<accession>A0A318SXV7</accession>
<keyword evidence="3" id="KW-1185">Reference proteome</keyword>
<keyword evidence="1" id="KW-0472">Membrane</keyword>
<sequence>MMDDDELEQERRRERRFRLLILLLLALNIASFIYTLWTALRTVTAHG</sequence>
<dbReference type="EMBL" id="QJTF01000018">
    <property type="protein sequence ID" value="PYE86882.1"/>
    <property type="molecule type" value="Genomic_DNA"/>
</dbReference>
<name>A0A318SXV7_9HYPH</name>
<proteinExistence type="predicted"/>
<keyword evidence="1" id="KW-0812">Transmembrane</keyword>
<dbReference type="Proteomes" id="UP000247454">
    <property type="component" value="Unassembled WGS sequence"/>
</dbReference>
<comment type="caution">
    <text evidence="2">The sequence shown here is derived from an EMBL/GenBank/DDBJ whole genome shotgun (WGS) entry which is preliminary data.</text>
</comment>